<dbReference type="InterPro" id="IPR032710">
    <property type="entry name" value="NTF2-like_dom_sf"/>
</dbReference>
<dbReference type="eggNOG" id="COG3631">
    <property type="taxonomic scope" value="Bacteria"/>
</dbReference>
<dbReference type="SUPFAM" id="SSF54427">
    <property type="entry name" value="NTF2-like"/>
    <property type="match status" value="1"/>
</dbReference>
<feature type="domain" description="SnoaL-like" evidence="1">
    <location>
        <begin position="10"/>
        <end position="122"/>
    </location>
</feature>
<organism evidence="2 3">
    <name type="scientific">Paenibacillus tyrfis</name>
    <dbReference type="NCBI Taxonomy" id="1501230"/>
    <lineage>
        <taxon>Bacteria</taxon>
        <taxon>Bacillati</taxon>
        <taxon>Bacillota</taxon>
        <taxon>Bacilli</taxon>
        <taxon>Bacillales</taxon>
        <taxon>Paenibacillaceae</taxon>
        <taxon>Paenibacillus</taxon>
    </lineage>
</organism>
<dbReference type="OrthoDB" id="582835at2"/>
<dbReference type="InterPro" id="IPR037401">
    <property type="entry name" value="SnoaL-like"/>
</dbReference>
<gene>
    <name evidence="2" type="ORF">ET33_14630</name>
</gene>
<name>A0A081NZ36_9BACL</name>
<keyword evidence="3" id="KW-1185">Reference proteome</keyword>
<dbReference type="RefSeq" id="WP_036687639.1">
    <property type="nucleotide sequence ID" value="NZ_JNVM01000020.1"/>
</dbReference>
<dbReference type="Gene3D" id="3.10.450.50">
    <property type="match status" value="1"/>
</dbReference>
<dbReference type="AlphaFoldDB" id="A0A081NZ36"/>
<comment type="caution">
    <text evidence="2">The sequence shown here is derived from an EMBL/GenBank/DDBJ whole genome shotgun (WGS) entry which is preliminary data.</text>
</comment>
<accession>A0A081NZ36</accession>
<reference evidence="2 3" key="1">
    <citation type="submission" date="2014-06" db="EMBL/GenBank/DDBJ databases">
        <title>Draft genome sequence of Paenibacillus sp. MSt1.</title>
        <authorList>
            <person name="Aw Y.K."/>
            <person name="Ong K.S."/>
            <person name="Gan H.M."/>
            <person name="Lee S.M."/>
        </authorList>
    </citation>
    <scope>NUCLEOTIDE SEQUENCE [LARGE SCALE GENOMIC DNA]</scope>
    <source>
        <strain evidence="2 3">MSt1</strain>
    </source>
</reference>
<evidence type="ECO:0000259" key="1">
    <source>
        <dbReference type="Pfam" id="PF12680"/>
    </source>
</evidence>
<dbReference type="Proteomes" id="UP000028123">
    <property type="component" value="Unassembled WGS sequence"/>
</dbReference>
<protein>
    <recommendedName>
        <fullName evidence="1">SnoaL-like domain-containing protein</fullName>
    </recommendedName>
</protein>
<evidence type="ECO:0000313" key="2">
    <source>
        <dbReference type="EMBL" id="KEQ23709.1"/>
    </source>
</evidence>
<dbReference type="EMBL" id="JNVM01000020">
    <property type="protein sequence ID" value="KEQ23709.1"/>
    <property type="molecule type" value="Genomic_DNA"/>
</dbReference>
<dbReference type="Pfam" id="PF12680">
    <property type="entry name" value="SnoaL_2"/>
    <property type="match status" value="1"/>
</dbReference>
<evidence type="ECO:0000313" key="3">
    <source>
        <dbReference type="Proteomes" id="UP000028123"/>
    </source>
</evidence>
<sequence>MNNEQKEAMIRAYIRYYNSFDMDGMVSLLHEEVRFRNVSNGEVTTETVGIEAFRNLAVQSAALFESRCQKVLTFRFYEDQAEVEIDYEGTLAADLPGGPKAGETIKLRGSSRFAFQDGKISAIEDRS</sequence>
<proteinExistence type="predicted"/>